<dbReference type="InterPro" id="IPR027417">
    <property type="entry name" value="P-loop_NTPase"/>
</dbReference>
<dbReference type="RefSeq" id="YP_010359648.1">
    <property type="nucleotide sequence ID" value="NC_062775.1"/>
</dbReference>
<evidence type="ECO:0000313" key="1">
    <source>
        <dbReference type="EMBL" id="QWM90076.1"/>
    </source>
</evidence>
<dbReference type="Proteomes" id="UP000827799">
    <property type="component" value="Segment"/>
</dbReference>
<accession>A0AAE7RVD9</accession>
<keyword evidence="1" id="KW-0378">Hydrolase</keyword>
<protein>
    <submittedName>
        <fullName evidence="1">Replicative DNA helicase</fullName>
    </submittedName>
</protein>
<keyword evidence="1" id="KW-0547">Nucleotide-binding</keyword>
<dbReference type="Gene3D" id="3.40.50.300">
    <property type="entry name" value="P-loop containing nucleotide triphosphate hydrolases"/>
    <property type="match status" value="1"/>
</dbReference>
<name>A0AAE7RVD9_9CAUD</name>
<sequence length="415" mass="48609">MTGQVASTDTEKDSFDRALEELVTRRNRILHGLINCIPLCYPRLRNWLPGIEKRRYTIVTANQKVGKSKLVDYTFVYEAFFYAIEHPDQLRLKVLYFTLEMGKKEKFYEFLCHLLFRLDGIRISPTDLKSTSADKPVPQEILDLIASDKYQEYISKFKEMVSYIDTERNPTGIYKYIRNHMLTRGEFQYKMGLKRNEFTGEMEAGKVIDYFQYKDENEYILCVLDNYSNLMQESGMNKMQTIEKMSKYAIELRDTFDLNFIAIQHQAQAQEGIENQKLNKLYPSSDGLADCKTTTRDANLVLGLYSPFKYGLQEHEKYDITKFRNNIRFLYVIEDRDNGSAGQICPLFFDGAVSSFAELPLPEQKEQLRQVMEYIDTVVRRKPSVAMLAFGRQRGIRKVKVSLHRWKKFLTFAGK</sequence>
<organism evidence="1 2">
    <name type="scientific">uncultured phage cr18_1</name>
    <dbReference type="NCBI Taxonomy" id="2986407"/>
    <lineage>
        <taxon>Viruses</taxon>
        <taxon>Duplodnaviria</taxon>
        <taxon>Heunggongvirae</taxon>
        <taxon>Uroviricota</taxon>
        <taxon>Caudoviricetes</taxon>
        <taxon>Crassvirales</taxon>
        <taxon>Steigviridae</taxon>
        <taxon>Asinivirinae</taxon>
        <taxon>Lebriduvirus</taxon>
        <taxon>Lebriduvirus gastrointestinalis</taxon>
    </lineage>
</organism>
<evidence type="ECO:0000313" key="2">
    <source>
        <dbReference type="Proteomes" id="UP000827799"/>
    </source>
</evidence>
<proteinExistence type="predicted"/>
<keyword evidence="1" id="KW-0067">ATP-binding</keyword>
<dbReference type="GeneID" id="75691920"/>
<reference evidence="1 2" key="1">
    <citation type="submission" date="2021-04" db="EMBL/GenBank/DDBJ databases">
        <authorList>
            <person name="Shkoporov A.N."/>
            <person name="Stockdale S.R."/>
            <person name="Guerin E."/>
            <person name="Ross R.P."/>
            <person name="Hill C."/>
        </authorList>
    </citation>
    <scope>NUCLEOTIDE SEQUENCE [LARGE SCALE GENOMIC DNA]</scope>
    <source>
        <strain evidence="2">cr18_1</strain>
    </source>
</reference>
<keyword evidence="2" id="KW-1185">Reference proteome</keyword>
<dbReference type="EMBL" id="MZ130485">
    <property type="protein sequence ID" value="QWM90076.1"/>
    <property type="molecule type" value="Genomic_DNA"/>
</dbReference>
<gene>
    <name evidence="1" type="primary">gp_22741</name>
</gene>
<dbReference type="GO" id="GO:0004386">
    <property type="term" value="F:helicase activity"/>
    <property type="evidence" value="ECO:0007669"/>
    <property type="project" value="UniProtKB-KW"/>
</dbReference>
<keyword evidence="1" id="KW-0347">Helicase</keyword>
<dbReference type="KEGG" id="vg:75691920"/>